<sequence>MSLQPEQAVNIAPRPVSGAALSPDELARATADAMYAADACSRALGLELLEVRPGYARLRMVVRPDFLNGHQICHGGLIFTLADSTFAFACNSYNLSTVASGCSIEFLRPVQGGDVLTAEAVEQTLSGRTGIYDIRVTNRADETVAMFRGKSAQIRGSVIPTES</sequence>
<name>A0A1N6E518_9BURK</name>
<dbReference type="AlphaFoldDB" id="A0A1N6E518"/>
<dbReference type="GO" id="GO:0016289">
    <property type="term" value="F:acyl-CoA hydrolase activity"/>
    <property type="evidence" value="ECO:0007669"/>
    <property type="project" value="TreeGrafter"/>
</dbReference>
<dbReference type="EMBL" id="FSRM01000001">
    <property type="protein sequence ID" value="SIN78096.1"/>
    <property type="molecule type" value="Genomic_DNA"/>
</dbReference>
<evidence type="ECO:0000256" key="1">
    <source>
        <dbReference type="ARBA" id="ARBA00008324"/>
    </source>
</evidence>
<dbReference type="NCBIfam" id="TIGR00369">
    <property type="entry name" value="unchar_dom_1"/>
    <property type="match status" value="1"/>
</dbReference>
<evidence type="ECO:0000313" key="5">
    <source>
        <dbReference type="Proteomes" id="UP000184693"/>
    </source>
</evidence>
<evidence type="ECO:0000259" key="3">
    <source>
        <dbReference type="Pfam" id="PF03061"/>
    </source>
</evidence>
<feature type="domain" description="Thioesterase" evidence="3">
    <location>
        <begin position="70"/>
        <end position="144"/>
    </location>
</feature>
<dbReference type="OrthoDB" id="32575at2"/>
<dbReference type="CDD" id="cd03443">
    <property type="entry name" value="PaaI_thioesterase"/>
    <property type="match status" value="1"/>
</dbReference>
<dbReference type="InterPro" id="IPR011973">
    <property type="entry name" value="PaaD"/>
</dbReference>
<dbReference type="NCBIfam" id="TIGR02286">
    <property type="entry name" value="PaaD"/>
    <property type="match status" value="1"/>
</dbReference>
<keyword evidence="2" id="KW-0378">Hydrolase</keyword>
<organism evidence="4 5">
    <name type="scientific">Paraburkholderia phenazinium</name>
    <dbReference type="NCBI Taxonomy" id="60549"/>
    <lineage>
        <taxon>Bacteria</taxon>
        <taxon>Pseudomonadati</taxon>
        <taxon>Pseudomonadota</taxon>
        <taxon>Betaproteobacteria</taxon>
        <taxon>Burkholderiales</taxon>
        <taxon>Burkholderiaceae</taxon>
        <taxon>Paraburkholderia</taxon>
    </lineage>
</organism>
<dbReference type="InterPro" id="IPR052723">
    <property type="entry name" value="Acyl-CoA_thioesterase_PaaI"/>
</dbReference>
<dbReference type="InterPro" id="IPR003736">
    <property type="entry name" value="PAAI_dom"/>
</dbReference>
<dbReference type="Gene3D" id="3.10.129.10">
    <property type="entry name" value="Hotdog Thioesterase"/>
    <property type="match status" value="1"/>
</dbReference>
<evidence type="ECO:0000256" key="2">
    <source>
        <dbReference type="ARBA" id="ARBA00022801"/>
    </source>
</evidence>
<accession>A0A1N6E518</accession>
<proteinExistence type="inferred from homology"/>
<evidence type="ECO:0000313" key="4">
    <source>
        <dbReference type="EMBL" id="SIN78096.1"/>
    </source>
</evidence>
<dbReference type="InterPro" id="IPR006683">
    <property type="entry name" value="Thioestr_dom"/>
</dbReference>
<dbReference type="Proteomes" id="UP000184693">
    <property type="component" value="Unassembled WGS sequence"/>
</dbReference>
<dbReference type="InterPro" id="IPR029069">
    <property type="entry name" value="HotDog_dom_sf"/>
</dbReference>
<dbReference type="FunFam" id="3.10.129.10:FF:000022">
    <property type="entry name" value="Phenylacetic acid degradation protein"/>
    <property type="match status" value="1"/>
</dbReference>
<dbReference type="Pfam" id="PF03061">
    <property type="entry name" value="4HBT"/>
    <property type="match status" value="1"/>
</dbReference>
<protein>
    <submittedName>
        <fullName evidence="4">Acyl-CoA thioesterase</fullName>
    </submittedName>
</protein>
<comment type="similarity">
    <text evidence="1">Belongs to the thioesterase PaaI family.</text>
</comment>
<gene>
    <name evidence="4" type="ORF">SAMN05444168_0178</name>
</gene>
<dbReference type="SUPFAM" id="SSF54637">
    <property type="entry name" value="Thioesterase/thiol ester dehydrase-isomerase"/>
    <property type="match status" value="1"/>
</dbReference>
<reference evidence="4 5" key="1">
    <citation type="submission" date="2016-11" db="EMBL/GenBank/DDBJ databases">
        <authorList>
            <person name="Jaros S."/>
            <person name="Januszkiewicz K."/>
            <person name="Wedrychowicz H."/>
        </authorList>
    </citation>
    <scope>NUCLEOTIDE SEQUENCE [LARGE SCALE GENOMIC DNA]</scope>
    <source>
        <strain evidence="4 5">GAS86</strain>
    </source>
</reference>
<dbReference type="PANTHER" id="PTHR42856">
    <property type="entry name" value="ACYL-COENZYME A THIOESTERASE PAAI"/>
    <property type="match status" value="1"/>
</dbReference>
<dbReference type="PANTHER" id="PTHR42856:SF1">
    <property type="entry name" value="ACYL-COENZYME A THIOESTERASE PAAI"/>
    <property type="match status" value="1"/>
</dbReference>